<proteinExistence type="predicted"/>
<protein>
    <submittedName>
        <fullName evidence="1">Uncharacterized protein</fullName>
    </submittedName>
</protein>
<comment type="caution">
    <text evidence="1">The sequence shown here is derived from an EMBL/GenBank/DDBJ whole genome shotgun (WGS) entry which is preliminary data.</text>
</comment>
<dbReference type="Proteomes" id="UP001163603">
    <property type="component" value="Chromosome 1"/>
</dbReference>
<accession>A0ACC0ZF90</accession>
<reference evidence="2" key="1">
    <citation type="journal article" date="2023" name="G3 (Bethesda)">
        <title>Genome assembly and association tests identify interacting loci associated with vigor, precocity, and sex in interspecific pistachio rootstocks.</title>
        <authorList>
            <person name="Palmer W."/>
            <person name="Jacygrad E."/>
            <person name="Sagayaradj S."/>
            <person name="Cavanaugh K."/>
            <person name="Han R."/>
            <person name="Bertier L."/>
            <person name="Beede B."/>
            <person name="Kafkas S."/>
            <person name="Golino D."/>
            <person name="Preece J."/>
            <person name="Michelmore R."/>
        </authorList>
    </citation>
    <scope>NUCLEOTIDE SEQUENCE [LARGE SCALE GENOMIC DNA]</scope>
</reference>
<keyword evidence="2" id="KW-1185">Reference proteome</keyword>
<organism evidence="1 2">
    <name type="scientific">Pistacia integerrima</name>
    <dbReference type="NCBI Taxonomy" id="434235"/>
    <lineage>
        <taxon>Eukaryota</taxon>
        <taxon>Viridiplantae</taxon>
        <taxon>Streptophyta</taxon>
        <taxon>Embryophyta</taxon>
        <taxon>Tracheophyta</taxon>
        <taxon>Spermatophyta</taxon>
        <taxon>Magnoliopsida</taxon>
        <taxon>eudicotyledons</taxon>
        <taxon>Gunneridae</taxon>
        <taxon>Pentapetalae</taxon>
        <taxon>rosids</taxon>
        <taxon>malvids</taxon>
        <taxon>Sapindales</taxon>
        <taxon>Anacardiaceae</taxon>
        <taxon>Pistacia</taxon>
    </lineage>
</organism>
<evidence type="ECO:0000313" key="2">
    <source>
        <dbReference type="Proteomes" id="UP001163603"/>
    </source>
</evidence>
<sequence length="244" mass="26717">MSSLRVTSTTCLLSFALLLQTVFGVTDPLFHSCSNENFTANGPYATNLNKLMGYLYHQAPPTGFGLGSLGQDPNKAHGLALCRGDVSSSDCKSCITAASSQIHSSCPNSKGAEIWYDECFLKYSDEQFFGQIDNRKKLFMWNVKNVSNPVTFNQKTKELLSQLAKEASVKPKMYAEGELELGYNNTMKLYGLAQCTRDLSHSNCKICLDGIIGDLPNCCDGKGGGRVFTGSCTIRYEIYPFVSA</sequence>
<gene>
    <name evidence="1" type="ORF">Pint_02080</name>
</gene>
<evidence type="ECO:0000313" key="1">
    <source>
        <dbReference type="EMBL" id="KAJ0051750.1"/>
    </source>
</evidence>
<dbReference type="EMBL" id="CM047736">
    <property type="protein sequence ID" value="KAJ0051750.1"/>
    <property type="molecule type" value="Genomic_DNA"/>
</dbReference>
<name>A0ACC0ZF90_9ROSI</name>